<accession>A0A7J6I6R1</accession>
<dbReference type="Proteomes" id="UP000583929">
    <property type="component" value="Unassembled WGS sequence"/>
</dbReference>
<proteinExistence type="predicted"/>
<comment type="caution">
    <text evidence="1">The sequence shown here is derived from an EMBL/GenBank/DDBJ whole genome shotgun (WGS) entry which is preliminary data.</text>
</comment>
<evidence type="ECO:0000313" key="2">
    <source>
        <dbReference type="Proteomes" id="UP000583929"/>
    </source>
</evidence>
<reference evidence="1 2" key="1">
    <citation type="journal article" date="2020" name="bioRxiv">
        <title>Sequence and annotation of 42 cannabis genomes reveals extensive copy number variation in cannabinoid synthesis and pathogen resistance genes.</title>
        <authorList>
            <person name="Mckernan K.J."/>
            <person name="Helbert Y."/>
            <person name="Kane L.T."/>
            <person name="Ebling H."/>
            <person name="Zhang L."/>
            <person name="Liu B."/>
            <person name="Eaton Z."/>
            <person name="Mclaughlin S."/>
            <person name="Kingan S."/>
            <person name="Baybayan P."/>
            <person name="Concepcion G."/>
            <person name="Jordan M."/>
            <person name="Riva A."/>
            <person name="Barbazuk W."/>
            <person name="Harkins T."/>
        </authorList>
    </citation>
    <scope>NUCLEOTIDE SEQUENCE [LARGE SCALE GENOMIC DNA]</scope>
    <source>
        <strain evidence="2">cv. Jamaican Lion 4</strain>
        <tissue evidence="1">Leaf</tissue>
    </source>
</reference>
<dbReference type="EMBL" id="JAATIQ010000004">
    <property type="protein sequence ID" value="KAF4403292.1"/>
    <property type="molecule type" value="Genomic_DNA"/>
</dbReference>
<gene>
    <name evidence="1" type="ORF">G4B88_007938</name>
</gene>
<sequence length="29" mass="3477">MNYISRADMKVIEQLQFCKNASINFIYHV</sequence>
<evidence type="ECO:0000313" key="1">
    <source>
        <dbReference type="EMBL" id="KAF4403292.1"/>
    </source>
</evidence>
<protein>
    <submittedName>
        <fullName evidence="1">Uncharacterized protein</fullName>
    </submittedName>
</protein>
<name>A0A7J6I6R1_CANSA</name>
<dbReference type="AlphaFoldDB" id="A0A7J6I6R1"/>
<keyword evidence="2" id="KW-1185">Reference proteome</keyword>
<organism evidence="1 2">
    <name type="scientific">Cannabis sativa</name>
    <name type="common">Hemp</name>
    <name type="synonym">Marijuana</name>
    <dbReference type="NCBI Taxonomy" id="3483"/>
    <lineage>
        <taxon>Eukaryota</taxon>
        <taxon>Viridiplantae</taxon>
        <taxon>Streptophyta</taxon>
        <taxon>Embryophyta</taxon>
        <taxon>Tracheophyta</taxon>
        <taxon>Spermatophyta</taxon>
        <taxon>Magnoliopsida</taxon>
        <taxon>eudicotyledons</taxon>
        <taxon>Gunneridae</taxon>
        <taxon>Pentapetalae</taxon>
        <taxon>rosids</taxon>
        <taxon>fabids</taxon>
        <taxon>Rosales</taxon>
        <taxon>Cannabaceae</taxon>
        <taxon>Cannabis</taxon>
    </lineage>
</organism>